<dbReference type="AlphaFoldDB" id="A0A438D9N6"/>
<proteinExistence type="predicted"/>
<reference evidence="1 2" key="1">
    <citation type="journal article" date="2018" name="PLoS Genet.">
        <title>Population sequencing reveals clonal diversity and ancestral inbreeding in the grapevine cultivar Chardonnay.</title>
        <authorList>
            <person name="Roach M.J."/>
            <person name="Johnson D.L."/>
            <person name="Bohlmann J."/>
            <person name="van Vuuren H.J."/>
            <person name="Jones S.J."/>
            <person name="Pretorius I.S."/>
            <person name="Schmidt S.A."/>
            <person name="Borneman A.R."/>
        </authorList>
    </citation>
    <scope>NUCLEOTIDE SEQUENCE [LARGE SCALE GENOMIC DNA]</scope>
    <source>
        <strain evidence="2">cv. Chardonnay</strain>
        <tissue evidence="1">Leaf</tissue>
    </source>
</reference>
<dbReference type="EMBL" id="QGNW01001726">
    <property type="protein sequence ID" value="RVW32154.1"/>
    <property type="molecule type" value="Genomic_DNA"/>
</dbReference>
<protein>
    <submittedName>
        <fullName evidence="1">Uncharacterized protein</fullName>
    </submittedName>
</protein>
<comment type="caution">
    <text evidence="1">The sequence shown here is derived from an EMBL/GenBank/DDBJ whole genome shotgun (WGS) entry which is preliminary data.</text>
</comment>
<dbReference type="Proteomes" id="UP000288805">
    <property type="component" value="Unassembled WGS sequence"/>
</dbReference>
<accession>A0A438D9N6</accession>
<evidence type="ECO:0000313" key="1">
    <source>
        <dbReference type="EMBL" id="RVW32154.1"/>
    </source>
</evidence>
<name>A0A438D9N6_VITVI</name>
<gene>
    <name evidence="1" type="ORF">CK203_080564</name>
</gene>
<evidence type="ECO:0000313" key="2">
    <source>
        <dbReference type="Proteomes" id="UP000288805"/>
    </source>
</evidence>
<sequence length="116" mass="12855">MSSATNRSNGWNSSEMLVMDCIDPEGGGDFGTEAWFQRMLLVLMKNRTDTVHVLGRTMGRDVDSFTVLVHFTLFYKCLIEESLASSMLTKLSNLPTSLPAIALLSMAVGPFFPHHL</sequence>
<organism evidence="1 2">
    <name type="scientific">Vitis vinifera</name>
    <name type="common">Grape</name>
    <dbReference type="NCBI Taxonomy" id="29760"/>
    <lineage>
        <taxon>Eukaryota</taxon>
        <taxon>Viridiplantae</taxon>
        <taxon>Streptophyta</taxon>
        <taxon>Embryophyta</taxon>
        <taxon>Tracheophyta</taxon>
        <taxon>Spermatophyta</taxon>
        <taxon>Magnoliopsida</taxon>
        <taxon>eudicotyledons</taxon>
        <taxon>Gunneridae</taxon>
        <taxon>Pentapetalae</taxon>
        <taxon>rosids</taxon>
        <taxon>Vitales</taxon>
        <taxon>Vitaceae</taxon>
        <taxon>Viteae</taxon>
        <taxon>Vitis</taxon>
    </lineage>
</organism>